<protein>
    <recommendedName>
        <fullName evidence="1">TcdA/TcdB toxin pore forming domain-containing protein</fullName>
    </recommendedName>
</protein>
<feature type="domain" description="TcdA/TcdB toxin pore forming" evidence="1">
    <location>
        <begin position="726"/>
        <end position="1377"/>
    </location>
</feature>
<name>A0A9P7V3S9_9AGAR</name>
<dbReference type="InterPro" id="IPR024769">
    <property type="entry name" value="TcdA/TcdB_pore_forming"/>
</dbReference>
<dbReference type="RefSeq" id="XP_043016290.1">
    <property type="nucleotide sequence ID" value="XM_043147580.1"/>
</dbReference>
<evidence type="ECO:0000259" key="1">
    <source>
        <dbReference type="Pfam" id="PF12920"/>
    </source>
</evidence>
<gene>
    <name evidence="2" type="ORF">E1B28_001629</name>
</gene>
<dbReference type="KEGG" id="more:E1B28_001629"/>
<dbReference type="EMBL" id="CM032181">
    <property type="protein sequence ID" value="KAG7099820.1"/>
    <property type="molecule type" value="Genomic_DNA"/>
</dbReference>
<accession>A0A9P7V3S9</accession>
<dbReference type="CDD" id="cd20495">
    <property type="entry name" value="C58_PaToxP-like"/>
    <property type="match status" value="1"/>
</dbReference>
<keyword evidence="3" id="KW-1185">Reference proteome</keyword>
<dbReference type="Pfam" id="PF12920">
    <property type="entry name" value="TcdA_TcdB_pore"/>
    <property type="match status" value="1"/>
</dbReference>
<comment type="caution">
    <text evidence="2">The sequence shown here is derived from an EMBL/GenBank/DDBJ whole genome shotgun (WGS) entry which is preliminary data.</text>
</comment>
<dbReference type="GeneID" id="66070705"/>
<sequence length="2038" mass="225439">MADRPDPAVHDFVRDPLGFLTPPRSDPRFPVSTVVSSYNMFPAHRKAQPGGIPEQGYFKFVLDHEDARRRTFEIKYHGDKESADTIFAYNLGYNGGALTSRRPAFIDIPKRVEENTLLFTGTLSGCSVIVTNLDDNTYRVFHDSRVDSSLLYNNVEMAVDFSDYSFAGLGMACVFMQYRNGRWNMFVQLQFLETVGGRAVIVQRRTEILLGLDGAHLPEIGHEFRLQTGYLPVMILEPGSYDAPHARALFDVKRETNEKRLRHLALEAFPNINIPNEPDGNFEPFEGNKISLQNPAVRRTQAIRDVVALPQDSIETQFVTAQGEYGLVDSVLNLQNIKLKDLVDPARKESEFLDFIYLWIKQKEAKGLDAVVITDGRLEARVGSTAGERLTGQQLDTLLARDREFAAGYNGFDQVEIPGWASDMTSLEMTELFDLSPSLTQSQMGALVRHISVTRAEEFEKVWEQTDSIIDMFQKAGGSTKPMPQDLLLNAVPDELGGRCYPLVRAMSAALARSDFAVDQLGIKLVSLSPSSRTDLKDAELFRQCLKDLHASYPAAAASTLIGRTNIEDAVNKLSAVEGKSTIFALNTDTHAMLLGATNRGGTTSYHFYDPNFTIASFASQQELVHATMKFFTEFKFADLYGAGGTPSDPIFTLVKLDTNKMARIGFDFKLNVADFFEPETLTETVSIKAVTELQLPDPAHFTENRALGAGAGLLEASELSEAWLNATAKLEASNGLGEHWMPILETLENVDSGGYRIQFINLKDPGETRWISTEDSEIKEFKVYLDERLKAVNKAYRFEHGTFVLNEDVMSAEATDGLNAMFVVKTLIEHFSNRKDSSQENKNANTNLAMALKVQSYINLVQLGDQSLSDVVKVVKLTQTLIRSEEAAQSSLSAITRALSQTTEGVNLILGGANVVLDAYMLSKAQDEIEKAVYGTQLAFDSASFLASAGSLGAGMVGASSASAVLGGASVILGGLAFGFGALASAFGKVAEDAQTVGKYFGETEAAYKAGGYKYDKEHKILVPLVGAVISELSLTGDVKFDSQYIYRTRHGSTGSGYINYFFWVGDSPQMVRDKSQALNVREGIGAPASGTLATILDYTTIILPATPKSYISYEYMILPFATSRHDYGFDVIRRLEVDGRFDYDFYVFPSEYIIRRISHEYVKTLITVKLSERPVRVQVPSLPNNMHGVIKYTLHGAGADYTVGFMAGIEVILSSTKNTRWILDCGDLTDDQITVGSDSVLVAGVRVTITDRNFTSILVINKQKEVLQVDFDNHNTFVVKEDASQFPDGNEKILAHLNELNDKHLLRGMFITIENCTTPSGRAVGRAFYDITKKRLLYTVDAPILLTEDVQFGADTSRDEVYFYNTEHSSIWRVDPAVGTCLAKYNALYPSPNRTLTRVWKEDDYVHAVFRHHLAGNKFGELSYVLEANSMTLVSLVGDSDSLHRLNGMDKLEPTSIDWLLKPYDAGVKDPLPTPTDSLPGKNIKAVVASHMLSVFGVDDQKVPYRFWIRFADGTIIKPSFSPPADVVLAGVIALPGGNEEFCFYSLKEQRIVVQRGTGTQSGKPVDVTVPAVFGELSNVLCVESKLFAVTTSGYVLRITSQGTLFLEAVNRQWFVQFESDKKTGPWWTVLKEFAEIQGARTVAILGLHDSNHTIIPAWLCNGRIVISSSLLCEQQLQLVGLAEGGKEAWLSHWKTDSSQLYGQLYSQPLVPDDQLVAVLSPNTPLVFSESKVPEGKKVLEPYPCKMVVMTNNGLQYNTTEGIILIITNQDTITLYGVDKDWQQNHIHSLEAALDELKKNWDHGEVIVMQGLKPTSAPSWYLVPAGKVVAVTVDNITWLDNPLWLGTDASGATGYFYLASRGIIYSFEVGKPAKAEREVAMAARFDRLLVLVPRRGTYLSLFTLWKFWDVKLSQPKGEERSPIPEASNYAIVVGWNNSCQVEVARSSTVSDDTRALLAKKIGHNLVVVNVSTGRSLTIRKAFTAVPTHTDITVKFTNLGFTILPADLQSMHAWLYEDAVELNTVKSVGHHVQNSKF</sequence>
<organism evidence="2 3">
    <name type="scientific">Marasmius oreades</name>
    <name type="common">fairy-ring Marasmius</name>
    <dbReference type="NCBI Taxonomy" id="181124"/>
    <lineage>
        <taxon>Eukaryota</taxon>
        <taxon>Fungi</taxon>
        <taxon>Dikarya</taxon>
        <taxon>Basidiomycota</taxon>
        <taxon>Agaricomycotina</taxon>
        <taxon>Agaricomycetes</taxon>
        <taxon>Agaricomycetidae</taxon>
        <taxon>Agaricales</taxon>
        <taxon>Marasmiineae</taxon>
        <taxon>Marasmiaceae</taxon>
        <taxon>Marasmius</taxon>
    </lineage>
</organism>
<evidence type="ECO:0000313" key="2">
    <source>
        <dbReference type="EMBL" id="KAG7099820.1"/>
    </source>
</evidence>
<dbReference type="OrthoDB" id="4396271at2759"/>
<proteinExistence type="predicted"/>
<reference evidence="2" key="1">
    <citation type="journal article" date="2021" name="Genome Biol. Evol.">
        <title>The assembled and annotated genome of the fairy-ring fungus Marasmius oreades.</title>
        <authorList>
            <person name="Hiltunen M."/>
            <person name="Ament-Velasquez S.L."/>
            <person name="Johannesson H."/>
        </authorList>
    </citation>
    <scope>NUCLEOTIDE SEQUENCE</scope>
    <source>
        <strain evidence="2">03SP1</strain>
    </source>
</reference>
<evidence type="ECO:0000313" key="3">
    <source>
        <dbReference type="Proteomes" id="UP001049176"/>
    </source>
</evidence>
<dbReference type="Proteomes" id="UP001049176">
    <property type="component" value="Chromosome 1"/>
</dbReference>